<protein>
    <submittedName>
        <fullName evidence="1">Uncharacterized protein</fullName>
    </submittedName>
</protein>
<reference evidence="1" key="1">
    <citation type="submission" date="2014-09" db="EMBL/GenBank/DDBJ databases">
        <authorList>
            <person name="Magalhaes I.L.F."/>
            <person name="Oliveira U."/>
            <person name="Santos F.R."/>
            <person name="Vidigal T.H.D.A."/>
            <person name="Brescovit A.D."/>
            <person name="Santos A.J."/>
        </authorList>
    </citation>
    <scope>NUCLEOTIDE SEQUENCE</scope>
    <source>
        <tissue evidence="1">Shoot tissue taken approximately 20 cm above the soil surface</tissue>
    </source>
</reference>
<reference evidence="1" key="2">
    <citation type="journal article" date="2015" name="Data Brief">
        <title>Shoot transcriptome of the giant reed, Arundo donax.</title>
        <authorList>
            <person name="Barrero R.A."/>
            <person name="Guerrero F.D."/>
            <person name="Moolhuijzen P."/>
            <person name="Goolsby J.A."/>
            <person name="Tidwell J."/>
            <person name="Bellgard S.E."/>
            <person name="Bellgard M.I."/>
        </authorList>
    </citation>
    <scope>NUCLEOTIDE SEQUENCE</scope>
    <source>
        <tissue evidence="1">Shoot tissue taken approximately 20 cm above the soil surface</tissue>
    </source>
</reference>
<dbReference type="AlphaFoldDB" id="A0A0A8ZJB9"/>
<accession>A0A0A8ZJB9</accession>
<name>A0A0A8ZJB9_ARUDO</name>
<proteinExistence type="predicted"/>
<dbReference type="EMBL" id="GBRH01260117">
    <property type="protein sequence ID" value="JAD37778.1"/>
    <property type="molecule type" value="Transcribed_RNA"/>
</dbReference>
<sequence length="36" mass="4015">MQILVVKDLLKEGGIVGLYSSHCLTKLNPTLKWCRG</sequence>
<evidence type="ECO:0000313" key="1">
    <source>
        <dbReference type="EMBL" id="JAD37778.1"/>
    </source>
</evidence>
<organism evidence="1">
    <name type="scientific">Arundo donax</name>
    <name type="common">Giant reed</name>
    <name type="synonym">Donax arundinaceus</name>
    <dbReference type="NCBI Taxonomy" id="35708"/>
    <lineage>
        <taxon>Eukaryota</taxon>
        <taxon>Viridiplantae</taxon>
        <taxon>Streptophyta</taxon>
        <taxon>Embryophyta</taxon>
        <taxon>Tracheophyta</taxon>
        <taxon>Spermatophyta</taxon>
        <taxon>Magnoliopsida</taxon>
        <taxon>Liliopsida</taxon>
        <taxon>Poales</taxon>
        <taxon>Poaceae</taxon>
        <taxon>PACMAD clade</taxon>
        <taxon>Arundinoideae</taxon>
        <taxon>Arundineae</taxon>
        <taxon>Arundo</taxon>
    </lineage>
</organism>